<proteinExistence type="predicted"/>
<keyword evidence="2" id="KW-1185">Reference proteome</keyword>
<accession>W6U4X5</accession>
<dbReference type="KEGG" id="egl:EGR_08915"/>
<dbReference type="RefSeq" id="XP_024347409.1">
    <property type="nucleotide sequence ID" value="XM_024498164.1"/>
</dbReference>
<dbReference type="CTD" id="36344630"/>
<dbReference type="GeneID" id="36344630"/>
<comment type="caution">
    <text evidence="1">The sequence shown here is derived from an EMBL/GenBank/DDBJ whole genome shotgun (WGS) entry which is preliminary data.</text>
</comment>
<reference evidence="1 2" key="1">
    <citation type="journal article" date="2013" name="Nat. Genet.">
        <title>The genome of the hydatid tapeworm Echinococcus granulosus.</title>
        <authorList>
            <person name="Zheng H."/>
            <person name="Zhang W."/>
            <person name="Zhang L."/>
            <person name="Zhang Z."/>
            <person name="Li J."/>
            <person name="Lu G."/>
            <person name="Zhu Y."/>
            <person name="Wang Y."/>
            <person name="Huang Y."/>
            <person name="Liu J."/>
            <person name="Kang H."/>
            <person name="Chen J."/>
            <person name="Wang L."/>
            <person name="Chen A."/>
            <person name="Yu S."/>
            <person name="Gao Z."/>
            <person name="Jin L."/>
            <person name="Gu W."/>
            <person name="Wang Z."/>
            <person name="Zhao L."/>
            <person name="Shi B."/>
            <person name="Wen H."/>
            <person name="Lin R."/>
            <person name="Jones M.K."/>
            <person name="Brejova B."/>
            <person name="Vinar T."/>
            <person name="Zhao G."/>
            <person name="McManus D.P."/>
            <person name="Chen Z."/>
            <person name="Zhou Y."/>
            <person name="Wang S."/>
        </authorList>
    </citation>
    <scope>NUCLEOTIDE SEQUENCE [LARGE SCALE GENOMIC DNA]</scope>
</reference>
<gene>
    <name evidence="1" type="ORF">EGR_08915</name>
</gene>
<organism evidence="1 2">
    <name type="scientific">Echinococcus granulosus</name>
    <name type="common">Hydatid tapeworm</name>
    <dbReference type="NCBI Taxonomy" id="6210"/>
    <lineage>
        <taxon>Eukaryota</taxon>
        <taxon>Metazoa</taxon>
        <taxon>Spiralia</taxon>
        <taxon>Lophotrochozoa</taxon>
        <taxon>Platyhelminthes</taxon>
        <taxon>Cestoda</taxon>
        <taxon>Eucestoda</taxon>
        <taxon>Cyclophyllidea</taxon>
        <taxon>Taeniidae</taxon>
        <taxon>Echinococcus</taxon>
        <taxon>Echinococcus granulosus group</taxon>
    </lineage>
</organism>
<name>W6U4X5_ECHGR</name>
<protein>
    <submittedName>
        <fullName evidence="1">Uncharacterized protein</fullName>
    </submittedName>
</protein>
<dbReference type="EMBL" id="APAU02000124">
    <property type="protein sequence ID" value="EUB56213.1"/>
    <property type="molecule type" value="Genomic_DNA"/>
</dbReference>
<sequence>MMNCGENLRPYSFVAYSRDGYPPPYTVMINSVKPEMVEREVTAFDECNLRVVPVHQMDMVTDYLMQAQAAHHAAEEITNHALDLAQSEV</sequence>
<dbReference type="AlphaFoldDB" id="W6U4X5"/>
<dbReference type="Proteomes" id="UP000019149">
    <property type="component" value="Unassembled WGS sequence"/>
</dbReference>
<evidence type="ECO:0000313" key="2">
    <source>
        <dbReference type="Proteomes" id="UP000019149"/>
    </source>
</evidence>
<evidence type="ECO:0000313" key="1">
    <source>
        <dbReference type="EMBL" id="EUB56213.1"/>
    </source>
</evidence>